<dbReference type="EMBL" id="JBHRTF010000004">
    <property type="protein sequence ID" value="MFC3115686.1"/>
    <property type="molecule type" value="Genomic_DNA"/>
</dbReference>
<evidence type="ECO:0000313" key="4">
    <source>
        <dbReference type="Proteomes" id="UP001595555"/>
    </source>
</evidence>
<keyword evidence="4" id="KW-1185">Reference proteome</keyword>
<dbReference type="PROSITE" id="PS50005">
    <property type="entry name" value="TPR"/>
    <property type="match status" value="1"/>
</dbReference>
<dbReference type="Proteomes" id="UP001595555">
    <property type="component" value="Unassembled WGS sequence"/>
</dbReference>
<gene>
    <name evidence="3" type="ORF">ACFODX_08980</name>
</gene>
<proteinExistence type="predicted"/>
<feature type="signal peptide" evidence="2">
    <location>
        <begin position="1"/>
        <end position="24"/>
    </location>
</feature>
<protein>
    <recommendedName>
        <fullName evidence="5">Tetratricopeptide repeat protein</fullName>
    </recommendedName>
</protein>
<sequence>MPRIASCLRYCLWPSLLLAGWAQADEPLKTAVADLRYGVALYHYYQQDYVSAIAELMVADSRDGIQGHSDNPELIAGGISLAFGMQNHAESVFNQILQDERRPQSVRDAAWFYLGKLHYTRGDWAAANQAFNRVSAGFSPGLRAQLQALQINILIRNENFSQLTPKQIEQQELGSWSPYSLFNLGAAHARLGKFDQAQPFFNALADMDETGDIRRRKIHWAMQDKAYTALGYAYLAEKKYAAAIREFTKVRLEGSYANQALLGYGWAAVAQEEYTKALQPWQLLRSRSLMYPAVQESLLALPYAYEKLNAQGEAVAAYEQAEELLAREIQLIRDMRATLTEGELLTLIDSKPLPAKEAQAALQTTGDGVTAVITDDGQNWLKLDSTSIIKTRSAYLSELFAQSRFQTAVLELRDLLRLQRLLQAWQPKLQAYRDLLQEKQALRGRQERQLAQSAFAAQTRALQARRDEFAARLEQITAADDYLALADEETRELQARVTRAGETIARMQAAGQATDELAQRHKMFAGILIWRAAQHYPIALAAQQRELAQIDSTLAAAQKTLANIDEITATSLDIQPLLARLLALQTETAGRLQATDELIAAQTRLLREQVDQQLASHELRLKNYLSQAHLAVARLYDAELRRQPE</sequence>
<comment type="caution">
    <text evidence="3">The sequence shown here is derived from an EMBL/GenBank/DDBJ whole genome shotgun (WGS) entry which is preliminary data.</text>
</comment>
<feature type="chain" id="PRO_5047066871" description="Tetratricopeptide repeat protein" evidence="2">
    <location>
        <begin position="25"/>
        <end position="645"/>
    </location>
</feature>
<evidence type="ECO:0000313" key="3">
    <source>
        <dbReference type="EMBL" id="MFC3115686.1"/>
    </source>
</evidence>
<evidence type="ECO:0000256" key="1">
    <source>
        <dbReference type="PROSITE-ProRule" id="PRU00339"/>
    </source>
</evidence>
<dbReference type="SUPFAM" id="SSF48452">
    <property type="entry name" value="TPR-like"/>
    <property type="match status" value="1"/>
</dbReference>
<dbReference type="InterPro" id="IPR019734">
    <property type="entry name" value="TPR_rpt"/>
</dbReference>
<reference evidence="4" key="1">
    <citation type="journal article" date="2019" name="Int. J. Syst. Evol. Microbiol.">
        <title>The Global Catalogue of Microorganisms (GCM) 10K type strain sequencing project: providing services to taxonomists for standard genome sequencing and annotation.</title>
        <authorList>
            <consortium name="The Broad Institute Genomics Platform"/>
            <consortium name="The Broad Institute Genome Sequencing Center for Infectious Disease"/>
            <person name="Wu L."/>
            <person name="Ma J."/>
        </authorList>
    </citation>
    <scope>NUCLEOTIDE SEQUENCE [LARGE SCALE GENOMIC DNA]</scope>
    <source>
        <strain evidence="4">KCTC 52237</strain>
    </source>
</reference>
<dbReference type="RefSeq" id="WP_378118244.1">
    <property type="nucleotide sequence ID" value="NZ_JBHRTF010000004.1"/>
</dbReference>
<organism evidence="3 4">
    <name type="scientific">Cellvibrio fontiphilus</name>
    <dbReference type="NCBI Taxonomy" id="1815559"/>
    <lineage>
        <taxon>Bacteria</taxon>
        <taxon>Pseudomonadati</taxon>
        <taxon>Pseudomonadota</taxon>
        <taxon>Gammaproteobacteria</taxon>
        <taxon>Cellvibrionales</taxon>
        <taxon>Cellvibrionaceae</taxon>
        <taxon>Cellvibrio</taxon>
    </lineage>
</organism>
<keyword evidence="1" id="KW-0802">TPR repeat</keyword>
<dbReference type="Gene3D" id="1.25.40.10">
    <property type="entry name" value="Tetratricopeptide repeat domain"/>
    <property type="match status" value="2"/>
</dbReference>
<dbReference type="Pfam" id="PF13181">
    <property type="entry name" value="TPR_8"/>
    <property type="match status" value="1"/>
</dbReference>
<dbReference type="InterPro" id="IPR011990">
    <property type="entry name" value="TPR-like_helical_dom_sf"/>
</dbReference>
<evidence type="ECO:0008006" key="5">
    <source>
        <dbReference type="Google" id="ProtNLM"/>
    </source>
</evidence>
<accession>A0ABV7FFV8</accession>
<name>A0ABV7FFV8_9GAMM</name>
<feature type="repeat" description="TPR" evidence="1">
    <location>
        <begin position="178"/>
        <end position="211"/>
    </location>
</feature>
<keyword evidence="2" id="KW-0732">Signal</keyword>
<evidence type="ECO:0000256" key="2">
    <source>
        <dbReference type="SAM" id="SignalP"/>
    </source>
</evidence>